<dbReference type="KEGG" id="acru:HHL28_08965"/>
<evidence type="ECO:0000256" key="6">
    <source>
        <dbReference type="ARBA" id="ARBA00023268"/>
    </source>
</evidence>
<dbReference type="Gene3D" id="1.20.120.330">
    <property type="entry name" value="Nucleotidyltransferases domain 2"/>
    <property type="match status" value="2"/>
</dbReference>
<evidence type="ECO:0000256" key="3">
    <source>
        <dbReference type="ARBA" id="ARBA00022741"/>
    </source>
</evidence>
<dbReference type="GO" id="GO:0047388">
    <property type="term" value="F:[glutamine synthetase]-adenylyl-L-tyrosine phosphorylase activity"/>
    <property type="evidence" value="ECO:0007669"/>
    <property type="project" value="UniProtKB-EC"/>
</dbReference>
<comment type="similarity">
    <text evidence="7">Belongs to the GlnE family.</text>
</comment>
<dbReference type="EC" id="2.7.7.42" evidence="7"/>
<keyword evidence="6 7" id="KW-0511">Multifunctional enzyme</keyword>
<dbReference type="HAMAP" id="MF_00802">
    <property type="entry name" value="GlnE"/>
    <property type="match status" value="1"/>
</dbReference>
<dbReference type="NCBIfam" id="NF010706">
    <property type="entry name" value="PRK14108.1"/>
    <property type="match status" value="1"/>
</dbReference>
<dbReference type="Pfam" id="PF03710">
    <property type="entry name" value="GlnE"/>
    <property type="match status" value="2"/>
</dbReference>
<feature type="domain" description="PII-uridylyltransferase/Glutamine-synthetase adenylyltransferase" evidence="9">
    <location>
        <begin position="318"/>
        <end position="458"/>
    </location>
</feature>
<comment type="cofactor">
    <cofactor evidence="7">
        <name>Mg(2+)</name>
        <dbReference type="ChEBI" id="CHEBI:18420"/>
    </cofactor>
</comment>
<feature type="region of interest" description="Adenylyl removase" evidence="7">
    <location>
        <begin position="1"/>
        <end position="463"/>
    </location>
</feature>
<dbReference type="SUPFAM" id="SSF81301">
    <property type="entry name" value="Nucleotidyltransferase"/>
    <property type="match status" value="2"/>
</dbReference>
<dbReference type="InterPro" id="IPR013546">
    <property type="entry name" value="PII_UdlTrfase/GS_AdlTrfase"/>
</dbReference>
<evidence type="ECO:0000256" key="7">
    <source>
        <dbReference type="HAMAP-Rule" id="MF_00802"/>
    </source>
</evidence>
<dbReference type="InterPro" id="IPR005190">
    <property type="entry name" value="GlnE_rpt_dom"/>
</dbReference>
<dbReference type="GO" id="GO:0000820">
    <property type="term" value="P:regulation of glutamine family amino acid metabolic process"/>
    <property type="evidence" value="ECO:0007669"/>
    <property type="project" value="UniProtKB-UniRule"/>
</dbReference>
<dbReference type="CDD" id="cd05401">
    <property type="entry name" value="NT_GlnE_GlnD_like"/>
    <property type="match status" value="2"/>
</dbReference>
<proteinExistence type="inferred from homology"/>
<dbReference type="Gene3D" id="1.20.120.1510">
    <property type="match status" value="1"/>
</dbReference>
<dbReference type="InterPro" id="IPR043519">
    <property type="entry name" value="NT_sf"/>
</dbReference>
<evidence type="ECO:0000256" key="4">
    <source>
        <dbReference type="ARBA" id="ARBA00022840"/>
    </source>
</evidence>
<dbReference type="PANTHER" id="PTHR30621:SF0">
    <property type="entry name" value="BIFUNCTIONAL GLUTAMINE SYNTHETASE ADENYLYLTRANSFERASE_ADENYLYL-REMOVING ENZYME"/>
    <property type="match status" value="1"/>
</dbReference>
<feature type="domain" description="Glutamate-ammonia ligase adenylyltransferase repeated" evidence="8">
    <location>
        <begin position="52"/>
        <end position="296"/>
    </location>
</feature>
<comment type="catalytic activity">
    <reaction evidence="7">
        <text>[glutamine synthetase]-O(4)-(5'-adenylyl)-L-tyrosine + phosphate = [glutamine synthetase]-L-tyrosine + ADP</text>
        <dbReference type="Rhea" id="RHEA:43716"/>
        <dbReference type="Rhea" id="RHEA-COMP:10660"/>
        <dbReference type="Rhea" id="RHEA-COMP:10661"/>
        <dbReference type="ChEBI" id="CHEBI:43474"/>
        <dbReference type="ChEBI" id="CHEBI:46858"/>
        <dbReference type="ChEBI" id="CHEBI:83624"/>
        <dbReference type="ChEBI" id="CHEBI:456216"/>
        <dbReference type="EC" id="2.7.7.89"/>
    </reaction>
</comment>
<dbReference type="Proteomes" id="UP000501891">
    <property type="component" value="Chromosome"/>
</dbReference>
<feature type="domain" description="Glutamate-ammonia ligase adenylyltransferase repeated" evidence="8">
    <location>
        <begin position="571"/>
        <end position="812"/>
    </location>
</feature>
<feature type="domain" description="PII-uridylyltransferase/Glutamine-synthetase adenylyltransferase" evidence="9">
    <location>
        <begin position="836"/>
        <end position="925"/>
    </location>
</feature>
<protein>
    <recommendedName>
        <fullName evidence="7">Bifunctional glutamine synthetase adenylyltransferase/adenylyl-removing enzyme</fullName>
    </recommendedName>
    <alternativeName>
        <fullName evidence="7">ATP:glutamine synthetase adenylyltransferase</fullName>
    </alternativeName>
    <alternativeName>
        <fullName evidence="7">ATase</fullName>
    </alternativeName>
    <domain>
        <recommendedName>
            <fullName evidence="7">Glutamine synthetase adenylyl-L-tyrosine phosphorylase</fullName>
            <ecNumber evidence="7">2.7.7.89</ecNumber>
        </recommendedName>
        <alternativeName>
            <fullName evidence="7">Adenylyl removase</fullName>
            <shortName evidence="7">AR</shortName>
            <shortName evidence="7">AT-N</shortName>
        </alternativeName>
    </domain>
    <domain>
        <recommendedName>
            <fullName evidence="7">Glutamine synthetase adenylyl transferase</fullName>
            <ecNumber evidence="7">2.7.7.42</ecNumber>
        </recommendedName>
        <alternativeName>
            <fullName evidence="7">Adenylyl transferase</fullName>
            <shortName evidence="7">AT</shortName>
            <shortName evidence="7">AT-C</shortName>
        </alternativeName>
    </domain>
</protein>
<dbReference type="Pfam" id="PF08335">
    <property type="entry name" value="GlnD_UR_UTase"/>
    <property type="match status" value="2"/>
</dbReference>
<dbReference type="EMBL" id="CP051775">
    <property type="protein sequence ID" value="QJE73201.1"/>
    <property type="molecule type" value="Genomic_DNA"/>
</dbReference>
<organism evidence="10 11">
    <name type="scientific">Aerophototrophica crusticola</name>
    <dbReference type="NCBI Taxonomy" id="1709002"/>
    <lineage>
        <taxon>Bacteria</taxon>
        <taxon>Pseudomonadati</taxon>
        <taxon>Pseudomonadota</taxon>
        <taxon>Alphaproteobacteria</taxon>
        <taxon>Rhodospirillales</taxon>
        <taxon>Rhodospirillaceae</taxon>
        <taxon>Aerophototrophica</taxon>
    </lineage>
</organism>
<dbReference type="GO" id="GO:0000287">
    <property type="term" value="F:magnesium ion binding"/>
    <property type="evidence" value="ECO:0007669"/>
    <property type="project" value="UniProtKB-UniRule"/>
</dbReference>
<reference evidence="10" key="1">
    <citation type="submission" date="2020-04" db="EMBL/GenBank/DDBJ databases">
        <title>A desert anoxygenic phototrophic bacterium fixes CO2 using RubisCO under aerobic conditions.</title>
        <authorList>
            <person name="Tang K."/>
        </authorList>
    </citation>
    <scope>NUCLEOTIDE SEQUENCE [LARGE SCALE GENOMIC DNA]</scope>
    <source>
        <strain evidence="10">MIMtkB3</strain>
    </source>
</reference>
<dbReference type="SUPFAM" id="SSF81593">
    <property type="entry name" value="Nucleotidyltransferase substrate binding subunit/domain"/>
    <property type="match status" value="2"/>
</dbReference>
<keyword evidence="1 7" id="KW-0808">Transferase</keyword>
<name>A0A858R717_9PROT</name>
<evidence type="ECO:0000313" key="11">
    <source>
        <dbReference type="Proteomes" id="UP000501891"/>
    </source>
</evidence>
<keyword evidence="4 7" id="KW-0067">ATP-binding</keyword>
<evidence type="ECO:0000256" key="1">
    <source>
        <dbReference type="ARBA" id="ARBA00022679"/>
    </source>
</evidence>
<keyword evidence="2 7" id="KW-0548">Nucleotidyltransferase</keyword>
<feature type="region of interest" description="Adenylyl transferase" evidence="7">
    <location>
        <begin position="466"/>
        <end position="996"/>
    </location>
</feature>
<dbReference type="GO" id="GO:0005829">
    <property type="term" value="C:cytosol"/>
    <property type="evidence" value="ECO:0007669"/>
    <property type="project" value="TreeGrafter"/>
</dbReference>
<dbReference type="AlphaFoldDB" id="A0A858R717"/>
<evidence type="ECO:0000256" key="5">
    <source>
        <dbReference type="ARBA" id="ARBA00022842"/>
    </source>
</evidence>
<keyword evidence="11" id="KW-1185">Reference proteome</keyword>
<dbReference type="PANTHER" id="PTHR30621">
    <property type="entry name" value="GLUTAMINE SYNTHETASE ADENYLYLTRANSFERASE"/>
    <property type="match status" value="1"/>
</dbReference>
<dbReference type="InterPro" id="IPR023057">
    <property type="entry name" value="GlnE"/>
</dbReference>
<keyword evidence="5 7" id="KW-0460">Magnesium</keyword>
<gene>
    <name evidence="7" type="primary">glnE</name>
    <name evidence="10" type="ORF">HHL28_08965</name>
</gene>
<dbReference type="Gene3D" id="3.30.460.10">
    <property type="entry name" value="Beta Polymerase, domain 2"/>
    <property type="match status" value="2"/>
</dbReference>
<evidence type="ECO:0000256" key="2">
    <source>
        <dbReference type="ARBA" id="ARBA00022695"/>
    </source>
</evidence>
<dbReference type="GO" id="GO:0005524">
    <property type="term" value="F:ATP binding"/>
    <property type="evidence" value="ECO:0007669"/>
    <property type="project" value="UniProtKB-UniRule"/>
</dbReference>
<evidence type="ECO:0000259" key="8">
    <source>
        <dbReference type="Pfam" id="PF03710"/>
    </source>
</evidence>
<comment type="catalytic activity">
    <reaction evidence="7">
        <text>[glutamine synthetase]-L-tyrosine + ATP = [glutamine synthetase]-O(4)-(5'-adenylyl)-L-tyrosine + diphosphate</text>
        <dbReference type="Rhea" id="RHEA:18589"/>
        <dbReference type="Rhea" id="RHEA-COMP:10660"/>
        <dbReference type="Rhea" id="RHEA-COMP:10661"/>
        <dbReference type="ChEBI" id="CHEBI:30616"/>
        <dbReference type="ChEBI" id="CHEBI:33019"/>
        <dbReference type="ChEBI" id="CHEBI:46858"/>
        <dbReference type="ChEBI" id="CHEBI:83624"/>
        <dbReference type="EC" id="2.7.7.42"/>
    </reaction>
</comment>
<keyword evidence="3 7" id="KW-0547">Nucleotide-binding</keyword>
<comment type="function">
    <text evidence="7">Involved in the regulation of glutamine synthetase GlnA, a key enzyme in the process to assimilate ammonia. When cellular nitrogen levels are high, the C-terminal adenylyl transferase (AT) inactivates GlnA by covalent transfer of an adenylyl group from ATP to specific tyrosine residue of GlnA, thus reducing its activity. Conversely, when nitrogen levels are low, the N-terminal adenylyl removase (AR) activates GlnA by removing the adenylyl group by phosphorolysis, increasing its activity. The regulatory region of GlnE binds the signal transduction protein PII (GlnB) which indicates the nitrogen status of the cell.</text>
</comment>
<dbReference type="NCBIfam" id="NF008292">
    <property type="entry name" value="PRK11072.1"/>
    <property type="match status" value="1"/>
</dbReference>
<accession>A0A858R717</accession>
<dbReference type="EC" id="2.7.7.89" evidence="7"/>
<sequence length="996" mass="109588">MFNPETLPRASDAHRATLGHERWLESADASGDSTLAAFARDFAADPGGRALLDAVFGNSPYLGQALAREIGFFREALAEGFDAKFKALLDGLAAELAAEADTNRLMKTLRLAKRRVALLTGLADIAGLWPLEQVTGALSDFAQAALGQAVRHILRQAHAANRIRLPDPVNDPERGSGLTVLAMGKFGARELNYSSDIDLIVLYDDGVADVPDGELSKTFVRIARELVRVMEERTVDGYVFRTDLRLRPDPGATPMAVSLSAAEAYYGSLGQNWERAAMIKARPVAGDPAAGKAFLEIIQPFVWRRSLDFAAIQDIHSIKRQIGSHKGHRQKTVNGHNIKIGRGGIREIEFFAQTQQLIFGGRDRSLRVPGTIPALYALVDAGQVDREVADDLAEAYRFLRRVEHRVQMVDDQQTHELPKTDEGVANIAAFLGYPGDGPFREALMDTLGRVEDHYGRLFEEAPPLSGAGSLVFTGTEDDPETLATLRSLGFQNPSAVAGQIRAWHHGRYRATRSTRARELLTELVPTLLEALGKTAHPDQAFMRFDDFLAKQPAGVQLFSLFYANPALLDLVAEVMGTAPRLAELLARRPAELDAVMLPGFYGPLPEREELEESFDALVGGARFFEEVLDLTRRWTNEQRFRAGIHILRNMTDADRCGPFLTDVAEIALARLQDAVQEEFAKKHGQFPGASFAIIGMGRLGARSLSLRSDLDLITVYELPPDAAASDGERPLSPNDYFIKFTQRLVNAITAQTAEGQLYEVDMRLRPSGNAGPLAVSLEGFGRYQKESAWTWEHMALTRARVVTGPKEFRQRLTRIICDVLTTPRDPDKLLADVASMRARIDQQHHTPDIWNVKYVRGGMIDIQFLAQYLALRHAPHRPEILDSNTVGALAWLGDSGFLDPATANVLIEAQKLYRRVQGFLRLTTEGPFIAAAAPGALKVALARAAFPDLPAGVDFAEVETKLKGVAEGVRAHFRRLIEEPAAALPKPAAQEEKKKP</sequence>
<evidence type="ECO:0000259" key="9">
    <source>
        <dbReference type="Pfam" id="PF08335"/>
    </source>
</evidence>
<evidence type="ECO:0000313" key="10">
    <source>
        <dbReference type="EMBL" id="QJE73201.1"/>
    </source>
</evidence>
<dbReference type="GO" id="GO:0008882">
    <property type="term" value="F:[glutamate-ammonia-ligase] adenylyltransferase activity"/>
    <property type="evidence" value="ECO:0007669"/>
    <property type="project" value="UniProtKB-UniRule"/>
</dbReference>